<dbReference type="RefSeq" id="WP_075067530.1">
    <property type="nucleotide sequence ID" value="NZ_LKAJ02000001.1"/>
</dbReference>
<gene>
    <name evidence="3" type="ORF">HT99x_000735</name>
    <name evidence="2" type="ORF">HT99x_02939</name>
</gene>
<evidence type="ECO:0000313" key="2">
    <source>
        <dbReference type="EMBL" id="KRG18653.1"/>
    </source>
</evidence>
<dbReference type="Pfam" id="PF00656">
    <property type="entry name" value="Peptidase_C14"/>
    <property type="match status" value="1"/>
</dbReference>
<evidence type="ECO:0000313" key="4">
    <source>
        <dbReference type="Proteomes" id="UP000051497"/>
    </source>
</evidence>
<feature type="domain" description="Peptidase C14 caspase" evidence="1">
    <location>
        <begin position="3"/>
        <end position="241"/>
    </location>
</feature>
<evidence type="ECO:0000259" key="1">
    <source>
        <dbReference type="Pfam" id="PF00656"/>
    </source>
</evidence>
<reference evidence="3" key="2">
    <citation type="journal article" date="2016" name="Genome Announc.">
        <title>Draft Genome Sequences of Two Novel Amoeba-Resistant Intranuclear Bacteria, 'Candidatus Berkiella cookevillensis' and 'Candidatus Berkiella aquae'.</title>
        <authorList>
            <person name="Mehari Y.T."/>
            <person name="Arivett B.A."/>
            <person name="Farone A.L."/>
            <person name="Gunderson J.H."/>
            <person name="Farone M.B."/>
        </authorList>
    </citation>
    <scope>NUCLEOTIDE SEQUENCE</scope>
    <source>
        <strain evidence="3">HT99</strain>
    </source>
</reference>
<keyword evidence="4" id="KW-1185">Reference proteome</keyword>
<dbReference type="AlphaFoldDB" id="A0A0Q9YDS5"/>
<reference evidence="3" key="3">
    <citation type="submission" date="2021-06" db="EMBL/GenBank/DDBJ databases">
        <title>Genomic Description and Analysis of Intracellular Bacteria, Candidatus Berkiella cookevillensis and Candidatus Berkiella aquae.</title>
        <authorList>
            <person name="Kidane D.T."/>
            <person name="Mehari Y.T."/>
            <person name="Rice F.C."/>
            <person name="Arivett B.A."/>
            <person name="Farone A.L."/>
            <person name="Berk S.G."/>
            <person name="Farone M.B."/>
        </authorList>
    </citation>
    <scope>NUCLEOTIDE SEQUENCE</scope>
    <source>
        <strain evidence="3">HT99</strain>
    </source>
</reference>
<reference evidence="2" key="1">
    <citation type="submission" date="2015-09" db="EMBL/GenBank/DDBJ databases">
        <title>Draft Genome Sequences of Two Novel Amoeba-resistant Intranuclear Bacteria, Candidatus Berkiella cookevillensis and Candidatus Berkiella aquae.</title>
        <authorList>
            <person name="Mehari Y.T."/>
            <person name="Arivett B.A."/>
            <person name="Farone A.L."/>
            <person name="Gunderson J.H."/>
            <person name="Farone M.B."/>
        </authorList>
    </citation>
    <scope>NUCLEOTIDE SEQUENCE [LARGE SCALE GENOMIC DNA]</scope>
    <source>
        <strain evidence="2">HT99</strain>
    </source>
</reference>
<dbReference type="EMBL" id="LKAJ02000001">
    <property type="protein sequence ID" value="MCS5709943.1"/>
    <property type="molecule type" value="Genomic_DNA"/>
</dbReference>
<dbReference type="InterPro" id="IPR029030">
    <property type="entry name" value="Caspase-like_dom_sf"/>
</dbReference>
<dbReference type="GO" id="GO:0004197">
    <property type="term" value="F:cysteine-type endopeptidase activity"/>
    <property type="evidence" value="ECO:0007669"/>
    <property type="project" value="InterPro"/>
</dbReference>
<dbReference type="Proteomes" id="UP000051497">
    <property type="component" value="Unassembled WGS sequence"/>
</dbReference>
<dbReference type="PANTHER" id="PTHR48104:SF30">
    <property type="entry name" value="METACASPASE-1"/>
    <property type="match status" value="1"/>
</dbReference>
<dbReference type="GO" id="GO:0006508">
    <property type="term" value="P:proteolysis"/>
    <property type="evidence" value="ECO:0007669"/>
    <property type="project" value="InterPro"/>
</dbReference>
<dbReference type="InterPro" id="IPR050452">
    <property type="entry name" value="Metacaspase"/>
</dbReference>
<organism evidence="2">
    <name type="scientific">Candidatus Berkiella aquae</name>
    <dbReference type="NCBI Taxonomy" id="295108"/>
    <lineage>
        <taxon>Bacteria</taxon>
        <taxon>Pseudomonadati</taxon>
        <taxon>Pseudomonadota</taxon>
        <taxon>Gammaproteobacteria</taxon>
        <taxon>Candidatus Berkiellales</taxon>
        <taxon>Candidatus Berkiellaceae</taxon>
        <taxon>Candidatus Berkiella</taxon>
    </lineage>
</organism>
<sequence>MAKKALLIGINYIGTSNRLNGCANDMLAMRQELQKNGYTDITLISDDYARANYTPSRENILAQLRKIVDNAQPGDEIFFHYSGHGSYTRDLNADEPDGRDETICAISDGEITDITDDELKKILQNLPYGVKLAAIMDCCHSASVFDLKNNIDKPTTKITTERPHGYTVMLSGCQDNQTSADAFLSGKYQGAMTASFLAEVKKNGFKSVLDTLYSNSRSQLTKLRTSLYSWLRTNSFVQKPDISYEGLLPKSVPVLPSYRAAQSRYPLRQTQARQEREHQYKEMHAPLLKLA</sequence>
<name>A0A0Q9YDS5_9GAMM</name>
<evidence type="ECO:0000313" key="3">
    <source>
        <dbReference type="EMBL" id="MCS5709943.1"/>
    </source>
</evidence>
<dbReference type="STRING" id="295108.HT99x_02939"/>
<dbReference type="GO" id="GO:0005737">
    <property type="term" value="C:cytoplasm"/>
    <property type="evidence" value="ECO:0007669"/>
    <property type="project" value="TreeGrafter"/>
</dbReference>
<dbReference type="InterPro" id="IPR011600">
    <property type="entry name" value="Pept_C14_caspase"/>
</dbReference>
<dbReference type="Gene3D" id="3.40.50.12660">
    <property type="match status" value="1"/>
</dbReference>
<dbReference type="SUPFAM" id="SSF52129">
    <property type="entry name" value="Caspase-like"/>
    <property type="match status" value="1"/>
</dbReference>
<protein>
    <submittedName>
        <fullName evidence="2">Caspase domain protein</fullName>
    </submittedName>
    <submittedName>
        <fullName evidence="3">Caspase family protein</fullName>
    </submittedName>
</protein>
<dbReference type="OrthoDB" id="1491023at2"/>
<comment type="caution">
    <text evidence="2">The sequence shown here is derived from an EMBL/GenBank/DDBJ whole genome shotgun (WGS) entry which is preliminary data.</text>
</comment>
<dbReference type="EMBL" id="LKAJ01000019">
    <property type="protein sequence ID" value="KRG18653.1"/>
    <property type="molecule type" value="Genomic_DNA"/>
</dbReference>
<dbReference type="PANTHER" id="PTHR48104">
    <property type="entry name" value="METACASPASE-4"/>
    <property type="match status" value="1"/>
</dbReference>
<accession>A0A0Q9YDS5</accession>
<proteinExistence type="predicted"/>